<keyword evidence="3" id="KW-1185">Reference proteome</keyword>
<dbReference type="SUPFAM" id="SSF55486">
    <property type="entry name" value="Metalloproteases ('zincins'), catalytic domain"/>
    <property type="match status" value="1"/>
</dbReference>
<reference evidence="2 3" key="1">
    <citation type="journal article" date="2020" name="Cell">
        <title>Large-Scale Comparative Analyses of Tick Genomes Elucidate Their Genetic Diversity and Vector Capacities.</title>
        <authorList>
            <consortium name="Tick Genome and Microbiome Consortium (TIGMIC)"/>
            <person name="Jia N."/>
            <person name="Wang J."/>
            <person name="Shi W."/>
            <person name="Du L."/>
            <person name="Sun Y."/>
            <person name="Zhan W."/>
            <person name="Jiang J.F."/>
            <person name="Wang Q."/>
            <person name="Zhang B."/>
            <person name="Ji P."/>
            <person name="Bell-Sakyi L."/>
            <person name="Cui X.M."/>
            <person name="Yuan T.T."/>
            <person name="Jiang B.G."/>
            <person name="Yang W.F."/>
            <person name="Lam T.T."/>
            <person name="Chang Q.C."/>
            <person name="Ding S.J."/>
            <person name="Wang X.J."/>
            <person name="Zhu J.G."/>
            <person name="Ruan X.D."/>
            <person name="Zhao L."/>
            <person name="Wei J.T."/>
            <person name="Ye R.Z."/>
            <person name="Que T.C."/>
            <person name="Du C.H."/>
            <person name="Zhou Y.H."/>
            <person name="Cheng J.X."/>
            <person name="Dai P.F."/>
            <person name="Guo W.B."/>
            <person name="Han X.H."/>
            <person name="Huang E.J."/>
            <person name="Li L.F."/>
            <person name="Wei W."/>
            <person name="Gao Y.C."/>
            <person name="Liu J.Z."/>
            <person name="Shao H.Z."/>
            <person name="Wang X."/>
            <person name="Wang C.C."/>
            <person name="Yang T.C."/>
            <person name="Huo Q.B."/>
            <person name="Li W."/>
            <person name="Chen H.Y."/>
            <person name="Chen S.E."/>
            <person name="Zhou L.G."/>
            <person name="Ni X.B."/>
            <person name="Tian J.H."/>
            <person name="Sheng Y."/>
            <person name="Liu T."/>
            <person name="Pan Y.S."/>
            <person name="Xia L.Y."/>
            <person name="Li J."/>
            <person name="Zhao F."/>
            <person name="Cao W.C."/>
        </authorList>
    </citation>
    <scope>NUCLEOTIDE SEQUENCE [LARGE SCALE GENOMIC DNA]</scope>
    <source>
        <strain evidence="2">HaeL-2018</strain>
    </source>
</reference>
<dbReference type="VEuPathDB" id="VectorBase:HLOH_044610"/>
<proteinExistence type="predicted"/>
<evidence type="ECO:0000313" key="3">
    <source>
        <dbReference type="Proteomes" id="UP000821853"/>
    </source>
</evidence>
<dbReference type="GO" id="GO:0004222">
    <property type="term" value="F:metalloendopeptidase activity"/>
    <property type="evidence" value="ECO:0007669"/>
    <property type="project" value="InterPro"/>
</dbReference>
<dbReference type="InterPro" id="IPR000718">
    <property type="entry name" value="Peptidase_M13"/>
</dbReference>
<sequence length="479" mass="55060">MGLGFLQKKGELSSPMAAPATGGQKALPLLKRVEIYLNRIATKRVMVSLYSLLAVLCFFNLCVFIRWYDIQYPPPPLGILTGELLKGFERYSPDDNHTEQVLAEVFGPDIKQDVKCGTQACRWVRRELRPSVLGERPAACANFYEHVCSRHEEDAYPLHRRVGDDLRVAVVDHLMTSFRFRHDDADVAMDVWMLRSVSTAKTMPRHSHSTCDFSKWSRHSGRRCPSYYPGLPQRLAERVKNVANLTGLPAAMTSERVESFCNWLADSAYCHLRERFNASDETIRRYQKLWNNLFFAPLFAHVVQYDADRNVITVPHGLLELAKNDTDVEPVIAVLLAAPLMRPLLPQPGGPYSWKDAHDQHLAYVNGCFRAVHNSTLDFDKDPSQLRELVYESALLGPLFDLYRWGVHDTYDEDVYLYTRNNNWKLFYVLWALGKCGDQRAGDVVNAVVRNSMRFARTFDCGLMDDMFSPRKCNFWVYW</sequence>
<dbReference type="EMBL" id="JABSTR010000010">
    <property type="protein sequence ID" value="KAH9380035.1"/>
    <property type="molecule type" value="Genomic_DNA"/>
</dbReference>
<keyword evidence="1" id="KW-0472">Membrane</keyword>
<gene>
    <name evidence="2" type="ORF">HPB48_006147</name>
</gene>
<feature type="transmembrane region" description="Helical" evidence="1">
    <location>
        <begin position="47"/>
        <end position="68"/>
    </location>
</feature>
<dbReference type="GO" id="GO:0006508">
    <property type="term" value="P:proteolysis"/>
    <property type="evidence" value="ECO:0007669"/>
    <property type="project" value="InterPro"/>
</dbReference>
<comment type="caution">
    <text evidence="2">The sequence shown here is derived from an EMBL/GenBank/DDBJ whole genome shotgun (WGS) entry which is preliminary data.</text>
</comment>
<dbReference type="PROSITE" id="PS51885">
    <property type="entry name" value="NEPRILYSIN"/>
    <property type="match status" value="1"/>
</dbReference>
<dbReference type="OrthoDB" id="6500267at2759"/>
<dbReference type="AlphaFoldDB" id="A0A9J6GXQ6"/>
<protein>
    <submittedName>
        <fullName evidence="2">Uncharacterized protein</fullName>
    </submittedName>
</protein>
<accession>A0A9J6GXQ6</accession>
<organism evidence="2 3">
    <name type="scientific">Haemaphysalis longicornis</name>
    <name type="common">Bush tick</name>
    <dbReference type="NCBI Taxonomy" id="44386"/>
    <lineage>
        <taxon>Eukaryota</taxon>
        <taxon>Metazoa</taxon>
        <taxon>Ecdysozoa</taxon>
        <taxon>Arthropoda</taxon>
        <taxon>Chelicerata</taxon>
        <taxon>Arachnida</taxon>
        <taxon>Acari</taxon>
        <taxon>Parasitiformes</taxon>
        <taxon>Ixodida</taxon>
        <taxon>Ixodoidea</taxon>
        <taxon>Ixodidae</taxon>
        <taxon>Haemaphysalinae</taxon>
        <taxon>Haemaphysalis</taxon>
    </lineage>
</organism>
<keyword evidence="1" id="KW-1133">Transmembrane helix</keyword>
<dbReference type="Proteomes" id="UP000821853">
    <property type="component" value="Chromosome 8"/>
</dbReference>
<evidence type="ECO:0000313" key="2">
    <source>
        <dbReference type="EMBL" id="KAH9380035.1"/>
    </source>
</evidence>
<keyword evidence="1" id="KW-0812">Transmembrane</keyword>
<evidence type="ECO:0000256" key="1">
    <source>
        <dbReference type="SAM" id="Phobius"/>
    </source>
</evidence>
<name>A0A9J6GXQ6_HAELO</name>